<dbReference type="PANTHER" id="PTHR11851:SF224">
    <property type="entry name" value="PROCESSING PROTEASE"/>
    <property type="match status" value="1"/>
</dbReference>
<dbReference type="HOGENOM" id="CLU_009902_6_1_6"/>
<dbReference type="SUPFAM" id="SSF63411">
    <property type="entry name" value="LuxS/MPP-like metallohydrolase"/>
    <property type="match status" value="2"/>
</dbReference>
<dbReference type="InterPro" id="IPR011765">
    <property type="entry name" value="Pept_M16_N"/>
</dbReference>
<evidence type="ECO:0000256" key="1">
    <source>
        <dbReference type="SAM" id="SignalP"/>
    </source>
</evidence>
<dbReference type="GO" id="GO:0046872">
    <property type="term" value="F:metal ion binding"/>
    <property type="evidence" value="ECO:0007669"/>
    <property type="project" value="InterPro"/>
</dbReference>
<dbReference type="InterPro" id="IPR007863">
    <property type="entry name" value="Peptidase_M16_C"/>
</dbReference>
<dbReference type="InterPro" id="IPR050361">
    <property type="entry name" value="MPP/UQCRC_Complex"/>
</dbReference>
<dbReference type="Proteomes" id="UP000006201">
    <property type="component" value="Unassembled WGS sequence"/>
</dbReference>
<gene>
    <name evidence="4" type="ORF">PTD2_06559</name>
</gene>
<sequence length="477" mass="52937">MKMISKWLKVSVLIVSSISATAFAAGSSFKLPQYERLTLDNGLTVYLLEQHEVPLINMAVVIKTGAKADGAQQGLAYLTNESLMLGTTKASKNEIEEKLDFLGANVYVATDHDASQINASFAAKDQATVMALVRDMVLQPSFTPEEFDKFKVRHQSVLSQQKESPRSVIGRYFNGLYYQQHSYAQPVSGDENTVAALNVEAVTNFYQQWYKPNNAAVIVSGDFNSAAMKVRLQAMFASWPAGELIELTKQDVVKPQQAKVLLVNKADANETTFLIGGAGVAKNAKDYVQLQVINTILGGRFTSWLNDELRVNTGLTYGARSQFNSQAQAGTFYISTFTKTATTIEAIDLALTTYQKLWSLGIDEATLNSAKSYVKGQLPPRYETSDDLANFLADMYVYGIEESMINQFEQSVNELTVARSKELIAQYFPAKDLQFVLIGKADELREPVKNMVRYKKLKLPVLVINFNDQIKCINSCT</sequence>
<protein>
    <recommendedName>
        <fullName evidence="6">Peptidase, M16 family protein</fullName>
    </recommendedName>
</protein>
<dbReference type="PANTHER" id="PTHR11851">
    <property type="entry name" value="METALLOPROTEASE"/>
    <property type="match status" value="1"/>
</dbReference>
<dbReference type="Pfam" id="PF00675">
    <property type="entry name" value="Peptidase_M16"/>
    <property type="match status" value="1"/>
</dbReference>
<accession>A4C7W7</accession>
<dbReference type="eggNOG" id="COG0612">
    <property type="taxonomic scope" value="Bacteria"/>
</dbReference>
<dbReference type="STRING" id="87626.PTD2_06559"/>
<proteinExistence type="predicted"/>
<evidence type="ECO:0000259" key="3">
    <source>
        <dbReference type="Pfam" id="PF05193"/>
    </source>
</evidence>
<organism evidence="4 5">
    <name type="scientific">Pseudoalteromonas tunicata D2</name>
    <dbReference type="NCBI Taxonomy" id="87626"/>
    <lineage>
        <taxon>Bacteria</taxon>
        <taxon>Pseudomonadati</taxon>
        <taxon>Pseudomonadota</taxon>
        <taxon>Gammaproteobacteria</taxon>
        <taxon>Alteromonadales</taxon>
        <taxon>Pseudoalteromonadaceae</taxon>
        <taxon>Pseudoalteromonas</taxon>
    </lineage>
</organism>
<evidence type="ECO:0000259" key="2">
    <source>
        <dbReference type="Pfam" id="PF00675"/>
    </source>
</evidence>
<evidence type="ECO:0000313" key="4">
    <source>
        <dbReference type="EMBL" id="EAR28682.1"/>
    </source>
</evidence>
<keyword evidence="5" id="KW-1185">Reference proteome</keyword>
<feature type="domain" description="Peptidase M16 N-terminal" evidence="2">
    <location>
        <begin position="50"/>
        <end position="189"/>
    </location>
</feature>
<dbReference type="RefSeq" id="WP_009837944.1">
    <property type="nucleotide sequence ID" value="NZ_AAOH01000003.1"/>
</dbReference>
<reference evidence="4 5" key="1">
    <citation type="submission" date="2006-02" db="EMBL/GenBank/DDBJ databases">
        <authorList>
            <person name="Moran M.A."/>
            <person name="Kjelleberg S."/>
            <person name="Egan S."/>
            <person name="Saunders N."/>
            <person name="Thomas T."/>
            <person name="Ferriera S."/>
            <person name="Johnson J."/>
            <person name="Kravitz S."/>
            <person name="Halpern A."/>
            <person name="Remington K."/>
            <person name="Beeson K."/>
            <person name="Tran B."/>
            <person name="Rogers Y.-H."/>
            <person name="Friedman R."/>
            <person name="Venter J.C."/>
        </authorList>
    </citation>
    <scope>NUCLEOTIDE SEQUENCE [LARGE SCALE GENOMIC DNA]</scope>
    <source>
        <strain evidence="4 5">D2</strain>
    </source>
</reference>
<dbReference type="InterPro" id="IPR011249">
    <property type="entry name" value="Metalloenz_LuxS/M16"/>
</dbReference>
<dbReference type="Gene3D" id="3.30.830.10">
    <property type="entry name" value="Metalloenzyme, LuxS/M16 peptidase-like"/>
    <property type="match status" value="2"/>
</dbReference>
<feature type="domain" description="Peptidase M16 C-terminal" evidence="3">
    <location>
        <begin position="197"/>
        <end position="372"/>
    </location>
</feature>
<feature type="signal peptide" evidence="1">
    <location>
        <begin position="1"/>
        <end position="24"/>
    </location>
</feature>
<dbReference type="OrthoDB" id="9811314at2"/>
<dbReference type="Pfam" id="PF05193">
    <property type="entry name" value="Peptidase_M16_C"/>
    <property type="match status" value="1"/>
</dbReference>
<evidence type="ECO:0000313" key="5">
    <source>
        <dbReference type="Proteomes" id="UP000006201"/>
    </source>
</evidence>
<feature type="chain" id="PRO_5002665999" description="Peptidase, M16 family protein" evidence="1">
    <location>
        <begin position="25"/>
        <end position="477"/>
    </location>
</feature>
<dbReference type="AlphaFoldDB" id="A4C7W7"/>
<name>A4C7W7_9GAMM</name>
<comment type="caution">
    <text evidence="4">The sequence shown here is derived from an EMBL/GenBank/DDBJ whole genome shotgun (WGS) entry which is preliminary data.</text>
</comment>
<dbReference type="EMBL" id="AAOH01000003">
    <property type="protein sequence ID" value="EAR28682.1"/>
    <property type="molecule type" value="Genomic_DNA"/>
</dbReference>
<keyword evidence="1" id="KW-0732">Signal</keyword>
<evidence type="ECO:0008006" key="6">
    <source>
        <dbReference type="Google" id="ProtNLM"/>
    </source>
</evidence>